<accession>A0A6A6WGF2</accession>
<dbReference type="AlphaFoldDB" id="A0A6A6WGF2"/>
<dbReference type="SUPFAM" id="SSF51658">
    <property type="entry name" value="Xylose isomerase-like"/>
    <property type="match status" value="1"/>
</dbReference>
<reference evidence="2" key="1">
    <citation type="journal article" date="2020" name="Stud. Mycol.">
        <title>101 Dothideomycetes genomes: a test case for predicting lifestyles and emergence of pathogens.</title>
        <authorList>
            <person name="Haridas S."/>
            <person name="Albert R."/>
            <person name="Binder M."/>
            <person name="Bloem J."/>
            <person name="Labutti K."/>
            <person name="Salamov A."/>
            <person name="Andreopoulos B."/>
            <person name="Baker S."/>
            <person name="Barry K."/>
            <person name="Bills G."/>
            <person name="Bluhm B."/>
            <person name="Cannon C."/>
            <person name="Castanera R."/>
            <person name="Culley D."/>
            <person name="Daum C."/>
            <person name="Ezra D."/>
            <person name="Gonzalez J."/>
            <person name="Henrissat B."/>
            <person name="Kuo A."/>
            <person name="Liang C."/>
            <person name="Lipzen A."/>
            <person name="Lutzoni F."/>
            <person name="Magnuson J."/>
            <person name="Mondo S."/>
            <person name="Nolan M."/>
            <person name="Ohm R."/>
            <person name="Pangilinan J."/>
            <person name="Park H.-J."/>
            <person name="Ramirez L."/>
            <person name="Alfaro M."/>
            <person name="Sun H."/>
            <person name="Tritt A."/>
            <person name="Yoshinaga Y."/>
            <person name="Zwiers L.-H."/>
            <person name="Turgeon B."/>
            <person name="Goodwin S."/>
            <person name="Spatafora J."/>
            <person name="Crous P."/>
            <person name="Grigoriev I."/>
        </authorList>
    </citation>
    <scope>NUCLEOTIDE SEQUENCE</scope>
    <source>
        <strain evidence="2">CBS 121739</strain>
    </source>
</reference>
<dbReference type="GeneID" id="54486332"/>
<keyword evidence="3" id="KW-1185">Reference proteome</keyword>
<evidence type="ECO:0000313" key="3">
    <source>
        <dbReference type="Proteomes" id="UP000799437"/>
    </source>
</evidence>
<gene>
    <name evidence="2" type="ORF">EJ05DRAFT_483671</name>
</gene>
<dbReference type="PANTHER" id="PTHR12110:SF21">
    <property type="entry name" value="XYLOSE ISOMERASE-LIKE TIM BARREL DOMAIN-CONTAINING PROTEIN"/>
    <property type="match status" value="1"/>
</dbReference>
<dbReference type="InterPro" id="IPR013022">
    <property type="entry name" value="Xyl_isomerase-like_TIM-brl"/>
</dbReference>
<dbReference type="Proteomes" id="UP000799437">
    <property type="component" value="Unassembled WGS sequence"/>
</dbReference>
<dbReference type="InterPro" id="IPR036237">
    <property type="entry name" value="Xyl_isomerase-like_sf"/>
</dbReference>
<dbReference type="Pfam" id="PF01261">
    <property type="entry name" value="AP_endonuc_2"/>
    <property type="match status" value="1"/>
</dbReference>
<dbReference type="EMBL" id="ML996567">
    <property type="protein sequence ID" value="KAF2761289.1"/>
    <property type="molecule type" value="Genomic_DNA"/>
</dbReference>
<evidence type="ECO:0000313" key="2">
    <source>
        <dbReference type="EMBL" id="KAF2761289.1"/>
    </source>
</evidence>
<organism evidence="2 3">
    <name type="scientific">Pseudovirgaria hyperparasitica</name>
    <dbReference type="NCBI Taxonomy" id="470096"/>
    <lineage>
        <taxon>Eukaryota</taxon>
        <taxon>Fungi</taxon>
        <taxon>Dikarya</taxon>
        <taxon>Ascomycota</taxon>
        <taxon>Pezizomycotina</taxon>
        <taxon>Dothideomycetes</taxon>
        <taxon>Dothideomycetes incertae sedis</taxon>
        <taxon>Acrospermales</taxon>
        <taxon>Acrospermaceae</taxon>
        <taxon>Pseudovirgaria</taxon>
    </lineage>
</organism>
<dbReference type="OrthoDB" id="5360893at2759"/>
<proteinExistence type="predicted"/>
<name>A0A6A6WGF2_9PEZI</name>
<feature type="domain" description="Xylose isomerase-like TIM barrel" evidence="1">
    <location>
        <begin position="25"/>
        <end position="322"/>
    </location>
</feature>
<sequence>MCFGPAISSMSLGRAWVHELPHKLDMAAKYGFKGIEIFYEDLEFCAKSLPGGNVPENRLVAAREIRKLCDERDLKVICLQPFMHYEGLKDREKHKERIEEMKLWLKLAKTLGTDQILIPSNFLPTEEITSDLDVIVADLVEVADLGADVSPPIRFSYESLAWGTYIDTWDKCWDIVKRVDRANFGICLDTFNIAGRVFADPAAVTGCTTDAEEAIKKTISELIATVTTEKVFLVQVANAERLPEPLIEGHQFYNPEQPARMSWSRNCRLFYGEQDRGAYLPVKEISDAIIHGLGYDGWVSAELFNRRMSDADTEAPEELAKRGGESWKEFVKDLRLGAHDKDVPDIAIIS</sequence>
<dbReference type="PANTHER" id="PTHR12110">
    <property type="entry name" value="HYDROXYPYRUVATE ISOMERASE"/>
    <property type="match status" value="1"/>
</dbReference>
<protein>
    <submittedName>
        <fullName evidence="2">Putative dehydroshikimate dehydratase</fullName>
    </submittedName>
</protein>
<dbReference type="Gene3D" id="3.20.20.150">
    <property type="entry name" value="Divalent-metal-dependent TIM barrel enzymes"/>
    <property type="match status" value="1"/>
</dbReference>
<dbReference type="RefSeq" id="XP_033603740.1">
    <property type="nucleotide sequence ID" value="XM_033745278.1"/>
</dbReference>
<dbReference type="InterPro" id="IPR050312">
    <property type="entry name" value="IolE/XylAMocC-like"/>
</dbReference>
<evidence type="ECO:0000259" key="1">
    <source>
        <dbReference type="Pfam" id="PF01261"/>
    </source>
</evidence>